<evidence type="ECO:0000256" key="7">
    <source>
        <dbReference type="PROSITE-ProRule" id="PRU10141"/>
    </source>
</evidence>
<feature type="compositionally biased region" description="Polar residues" evidence="8">
    <location>
        <begin position="323"/>
        <end position="333"/>
    </location>
</feature>
<dbReference type="Gene3D" id="1.10.510.10">
    <property type="entry name" value="Transferase(Phosphotransferase) domain 1"/>
    <property type="match status" value="1"/>
</dbReference>
<evidence type="ECO:0000256" key="4">
    <source>
        <dbReference type="ARBA" id="ARBA00022741"/>
    </source>
</evidence>
<evidence type="ECO:0000259" key="9">
    <source>
        <dbReference type="PROSITE" id="PS50011"/>
    </source>
</evidence>
<evidence type="ECO:0000256" key="2">
    <source>
        <dbReference type="ARBA" id="ARBA00022527"/>
    </source>
</evidence>
<evidence type="ECO:0000256" key="6">
    <source>
        <dbReference type="ARBA" id="ARBA00022840"/>
    </source>
</evidence>
<dbReference type="GO" id="GO:0004674">
    <property type="term" value="F:protein serine/threonine kinase activity"/>
    <property type="evidence" value="ECO:0007669"/>
    <property type="project" value="UniProtKB-KW"/>
</dbReference>
<keyword evidence="4 7" id="KW-0547">Nucleotide-binding</keyword>
<dbReference type="SUPFAM" id="SSF56112">
    <property type="entry name" value="Protein kinase-like (PK-like)"/>
    <property type="match status" value="1"/>
</dbReference>
<dbReference type="InterPro" id="IPR011009">
    <property type="entry name" value="Kinase-like_dom_sf"/>
</dbReference>
<keyword evidence="11" id="KW-1185">Reference proteome</keyword>
<dbReference type="GO" id="GO:0005524">
    <property type="term" value="F:ATP binding"/>
    <property type="evidence" value="ECO:0007669"/>
    <property type="project" value="UniProtKB-UniRule"/>
</dbReference>
<evidence type="ECO:0000313" key="10">
    <source>
        <dbReference type="EMBL" id="SER62972.1"/>
    </source>
</evidence>
<evidence type="ECO:0000313" key="11">
    <source>
        <dbReference type="Proteomes" id="UP000182841"/>
    </source>
</evidence>
<dbReference type="Pfam" id="PF00069">
    <property type="entry name" value="Pkinase"/>
    <property type="match status" value="1"/>
</dbReference>
<dbReference type="PROSITE" id="PS00108">
    <property type="entry name" value="PROTEIN_KINASE_ST"/>
    <property type="match status" value="1"/>
</dbReference>
<evidence type="ECO:0000256" key="5">
    <source>
        <dbReference type="ARBA" id="ARBA00022777"/>
    </source>
</evidence>
<dbReference type="SMART" id="SM00220">
    <property type="entry name" value="S_TKc"/>
    <property type="match status" value="1"/>
</dbReference>
<dbReference type="InterPro" id="IPR000719">
    <property type="entry name" value="Prot_kinase_dom"/>
</dbReference>
<feature type="region of interest" description="Disordered" evidence="8">
    <location>
        <begin position="296"/>
        <end position="333"/>
    </location>
</feature>
<dbReference type="PROSITE" id="PS00107">
    <property type="entry name" value="PROTEIN_KINASE_ATP"/>
    <property type="match status" value="1"/>
</dbReference>
<name>A0A1H9QR93_9ACTN</name>
<reference evidence="11" key="1">
    <citation type="submission" date="2016-10" db="EMBL/GenBank/DDBJ databases">
        <authorList>
            <person name="Varghese N."/>
            <person name="Submissions S."/>
        </authorList>
    </citation>
    <scope>NUCLEOTIDE SEQUENCE [LARGE SCALE GENOMIC DNA]</scope>
    <source>
        <strain evidence="11">CGMCC 4.6825</strain>
    </source>
</reference>
<accession>A0A1H9QR93</accession>
<proteinExistence type="predicted"/>
<dbReference type="InterPro" id="IPR008271">
    <property type="entry name" value="Ser/Thr_kinase_AS"/>
</dbReference>
<sequence>MLPPCHVKDKQGADVERGRLIADRYELIGRLGRGGMGEVWAARDRVLHREVALKLLDLDGIAHADLPRRFEREAVAAAQIVHPNVAALYDRGVHDDVLFLVMEKVDGQTLTARLQAESPFPLTRAVAVASGICAALEAAHRAQVIHYDIKPHNVILTGDGLVKVIDFGIAGFVQAAFTVAHSSQLAPAGTPEFGAPEQFLTERGDERSDLYALGGMLFAMLAGRAPFTGHNSLAVVRRKLDEEAPPLDAFRPGLPPEVTALVAELLERDPGRRPQSAQHVQERLQALLVSCAAAEAPTAAMPPAPRTRLMDVTPRAPRPASPDSWNRASTDETPFTAGALLPRRFTNDLSIEFARIAEETRPVREAGPSELTEELTRRDCSELVAAVYSEQPGPHATPENPVLISVQVFAFPDVATAKDAHGYLGDGGGGWRLTMWSARDGGGLAPCPDKVYRSYRWRYSRRKHRYLTAALAYRADLTNDGSIGPWLAAAAQRAAVSAGPQNHHGV</sequence>
<evidence type="ECO:0000256" key="8">
    <source>
        <dbReference type="SAM" id="MobiDB-lite"/>
    </source>
</evidence>
<evidence type="ECO:0000256" key="3">
    <source>
        <dbReference type="ARBA" id="ARBA00022679"/>
    </source>
</evidence>
<dbReference type="PANTHER" id="PTHR43289:SF6">
    <property type="entry name" value="SERINE_THREONINE-PROTEIN KINASE NEKL-3"/>
    <property type="match status" value="1"/>
</dbReference>
<gene>
    <name evidence="10" type="ORF">SAMN05421870_10365</name>
</gene>
<dbReference type="AlphaFoldDB" id="A0A1H9QR93"/>
<feature type="domain" description="Protein kinase" evidence="9">
    <location>
        <begin position="25"/>
        <end position="288"/>
    </location>
</feature>
<dbReference type="PANTHER" id="PTHR43289">
    <property type="entry name" value="MITOGEN-ACTIVATED PROTEIN KINASE KINASE KINASE 20-RELATED"/>
    <property type="match status" value="1"/>
</dbReference>
<feature type="binding site" evidence="7">
    <location>
        <position position="54"/>
    </location>
    <ligand>
        <name>ATP</name>
        <dbReference type="ChEBI" id="CHEBI:30616"/>
    </ligand>
</feature>
<keyword evidence="2 10" id="KW-0723">Serine/threonine-protein kinase</keyword>
<dbReference type="Proteomes" id="UP000182841">
    <property type="component" value="Unassembled WGS sequence"/>
</dbReference>
<dbReference type="PROSITE" id="PS50011">
    <property type="entry name" value="PROTEIN_KINASE_DOM"/>
    <property type="match status" value="1"/>
</dbReference>
<evidence type="ECO:0000256" key="1">
    <source>
        <dbReference type="ARBA" id="ARBA00012513"/>
    </source>
</evidence>
<organism evidence="10 11">
    <name type="scientific">Streptomyces qinglanensis</name>
    <dbReference type="NCBI Taxonomy" id="943816"/>
    <lineage>
        <taxon>Bacteria</taxon>
        <taxon>Bacillati</taxon>
        <taxon>Actinomycetota</taxon>
        <taxon>Actinomycetes</taxon>
        <taxon>Kitasatosporales</taxon>
        <taxon>Streptomycetaceae</taxon>
        <taxon>Streptomyces</taxon>
    </lineage>
</organism>
<dbReference type="EMBL" id="FOGO01000003">
    <property type="protein sequence ID" value="SER62972.1"/>
    <property type="molecule type" value="Genomic_DNA"/>
</dbReference>
<dbReference type="CDD" id="cd14014">
    <property type="entry name" value="STKc_PknB_like"/>
    <property type="match status" value="1"/>
</dbReference>
<protein>
    <recommendedName>
        <fullName evidence="1">non-specific serine/threonine protein kinase</fullName>
        <ecNumber evidence="1">2.7.11.1</ecNumber>
    </recommendedName>
</protein>
<keyword evidence="5 10" id="KW-0418">Kinase</keyword>
<dbReference type="EC" id="2.7.11.1" evidence="1"/>
<keyword evidence="6 7" id="KW-0067">ATP-binding</keyword>
<dbReference type="InterPro" id="IPR017441">
    <property type="entry name" value="Protein_kinase_ATP_BS"/>
</dbReference>
<keyword evidence="3" id="KW-0808">Transferase</keyword>
<dbReference type="Gene3D" id="3.30.200.20">
    <property type="entry name" value="Phosphorylase Kinase, domain 1"/>
    <property type="match status" value="1"/>
</dbReference>